<dbReference type="GO" id="GO:0005789">
    <property type="term" value="C:endoplasmic reticulum membrane"/>
    <property type="evidence" value="ECO:0007669"/>
    <property type="project" value="TreeGrafter"/>
</dbReference>
<comment type="subcellular location">
    <subcellularLocation>
        <location evidence="2">Endoplasmic reticulum-Golgi intermediate compartment membrane</location>
        <topology evidence="2">Multi-pass membrane protein</topology>
    </subcellularLocation>
    <subcellularLocation>
        <location evidence="1">Golgi apparatus</location>
        <location evidence="1">cis-Golgi network membrane</location>
        <topology evidence="1">Multi-pass membrane protein</topology>
    </subcellularLocation>
</comment>
<evidence type="ECO:0000256" key="5">
    <source>
        <dbReference type="ARBA" id="ARBA00022989"/>
    </source>
</evidence>
<dbReference type="WBParaSite" id="jg4108">
    <property type="protein sequence ID" value="jg4108"/>
    <property type="gene ID" value="jg4108"/>
</dbReference>
<dbReference type="GO" id="GO:0030134">
    <property type="term" value="C:COPII-coated ER to Golgi transport vesicle"/>
    <property type="evidence" value="ECO:0007669"/>
    <property type="project" value="TreeGrafter"/>
</dbReference>
<dbReference type="AlphaFoldDB" id="A0A915EDD6"/>
<organism evidence="11 12">
    <name type="scientific">Ditylenchus dipsaci</name>
    <dbReference type="NCBI Taxonomy" id="166011"/>
    <lineage>
        <taxon>Eukaryota</taxon>
        <taxon>Metazoa</taxon>
        <taxon>Ecdysozoa</taxon>
        <taxon>Nematoda</taxon>
        <taxon>Chromadorea</taxon>
        <taxon>Rhabditida</taxon>
        <taxon>Tylenchina</taxon>
        <taxon>Tylenchomorpha</taxon>
        <taxon>Sphaerularioidea</taxon>
        <taxon>Anguinidae</taxon>
        <taxon>Anguininae</taxon>
        <taxon>Ditylenchus</taxon>
    </lineage>
</organism>
<dbReference type="GO" id="GO:0000139">
    <property type="term" value="C:Golgi membrane"/>
    <property type="evidence" value="ECO:0007669"/>
    <property type="project" value="TreeGrafter"/>
</dbReference>
<keyword evidence="11" id="KW-1185">Reference proteome</keyword>
<dbReference type="PANTHER" id="PTHR10984:SF25">
    <property type="entry name" value="ENDOPLASMIC RETICULUM-GOLGI INTERMEDIATE COMPARTMENT PROTEIN 3"/>
    <property type="match status" value="1"/>
</dbReference>
<comment type="similarity">
    <text evidence="3">Belongs to the ERGIC family.</text>
</comment>
<dbReference type="Proteomes" id="UP000887574">
    <property type="component" value="Unplaced"/>
</dbReference>
<feature type="transmembrane region" description="Helical" evidence="8">
    <location>
        <begin position="343"/>
        <end position="368"/>
    </location>
</feature>
<feature type="domain" description="Endoplasmic reticulum vesicle transporter C-terminal" evidence="9">
    <location>
        <begin position="149"/>
        <end position="365"/>
    </location>
</feature>
<accession>A0A915EDD6</accession>
<proteinExistence type="inferred from homology"/>
<dbReference type="GO" id="GO:0006890">
    <property type="term" value="P:retrograde vesicle-mediated transport, Golgi to endoplasmic reticulum"/>
    <property type="evidence" value="ECO:0007669"/>
    <property type="project" value="TreeGrafter"/>
</dbReference>
<evidence type="ECO:0000313" key="12">
    <source>
        <dbReference type="WBParaSite" id="jg4108"/>
    </source>
</evidence>
<evidence type="ECO:0000256" key="2">
    <source>
        <dbReference type="ARBA" id="ARBA00004457"/>
    </source>
</evidence>
<evidence type="ECO:0000256" key="7">
    <source>
        <dbReference type="ARBA" id="ARBA00040493"/>
    </source>
</evidence>
<keyword evidence="4 8" id="KW-0812">Transmembrane</keyword>
<dbReference type="InterPro" id="IPR039542">
    <property type="entry name" value="Erv_N"/>
</dbReference>
<sequence length="385" mass="42552">MSFFNRFRNFDVYTKPVDDCRVKTSFGGLITLVSFLVIGALFCSETYTFFSVEVAEQLYVDSTSSDVRVDIHFDLTFPKLPCDFVSVDVMGSTGESQDAIEDNVLKQKLDAQGNNISGSEPEKQVINSVTAAPGTASTPKKAKLECGSCYGAVQGCCNTCEEVKEAYRLRGWTLGDATQIEQCKNDEWVKKLTGTEGQGCRVYGRVDVGKVGGNFHVAPGNPSTSQHTHYHDFHTLTAGSFDTTHTINHLSFGKAYPGKSYPLDEKHFPSSKGGLMHQYYLKVVPTTYVYGVTDKGREELSHQFSITRTEKDIVGGASGIPGVFIQYEFSPLMVRYEERQRSWSHYLVSLCAIIGGVFTVASLVDSFIYTSSRAMQRKFQAGKAN</sequence>
<protein>
    <recommendedName>
        <fullName evidence="7">Endoplasmic reticulum-Golgi intermediate compartment protein 3</fullName>
    </recommendedName>
</protein>
<evidence type="ECO:0000256" key="8">
    <source>
        <dbReference type="SAM" id="Phobius"/>
    </source>
</evidence>
<reference evidence="12" key="1">
    <citation type="submission" date="2022-11" db="UniProtKB">
        <authorList>
            <consortium name="WormBaseParasite"/>
        </authorList>
    </citation>
    <scope>IDENTIFICATION</scope>
</reference>
<evidence type="ECO:0000259" key="10">
    <source>
        <dbReference type="Pfam" id="PF13850"/>
    </source>
</evidence>
<dbReference type="Pfam" id="PF13850">
    <property type="entry name" value="ERGIC_N"/>
    <property type="match status" value="1"/>
</dbReference>
<evidence type="ECO:0000256" key="6">
    <source>
        <dbReference type="ARBA" id="ARBA00023136"/>
    </source>
</evidence>
<dbReference type="Pfam" id="PF07970">
    <property type="entry name" value="COPIIcoated_ERV"/>
    <property type="match status" value="1"/>
</dbReference>
<evidence type="ECO:0000256" key="4">
    <source>
        <dbReference type="ARBA" id="ARBA00022692"/>
    </source>
</evidence>
<keyword evidence="6 8" id="KW-0472">Membrane</keyword>
<evidence type="ECO:0000259" key="9">
    <source>
        <dbReference type="Pfam" id="PF07970"/>
    </source>
</evidence>
<keyword evidence="5 8" id="KW-1133">Transmembrane helix</keyword>
<dbReference type="GO" id="GO:0033116">
    <property type="term" value="C:endoplasmic reticulum-Golgi intermediate compartment membrane"/>
    <property type="evidence" value="ECO:0007669"/>
    <property type="project" value="UniProtKB-SubCell"/>
</dbReference>
<dbReference type="InterPro" id="IPR045888">
    <property type="entry name" value="Erv"/>
</dbReference>
<evidence type="ECO:0000256" key="3">
    <source>
        <dbReference type="ARBA" id="ARBA00005648"/>
    </source>
</evidence>
<dbReference type="InterPro" id="IPR012936">
    <property type="entry name" value="Erv_C"/>
</dbReference>
<evidence type="ECO:0000256" key="1">
    <source>
        <dbReference type="ARBA" id="ARBA00004257"/>
    </source>
</evidence>
<dbReference type="GO" id="GO:0006888">
    <property type="term" value="P:endoplasmic reticulum to Golgi vesicle-mediated transport"/>
    <property type="evidence" value="ECO:0007669"/>
    <property type="project" value="TreeGrafter"/>
</dbReference>
<feature type="domain" description="Endoplasmic reticulum vesicle transporter N-terminal" evidence="10">
    <location>
        <begin position="7"/>
        <end position="97"/>
    </location>
</feature>
<name>A0A915EDD6_9BILA</name>
<evidence type="ECO:0000313" key="11">
    <source>
        <dbReference type="Proteomes" id="UP000887574"/>
    </source>
</evidence>
<dbReference type="PANTHER" id="PTHR10984">
    <property type="entry name" value="ENDOPLASMIC RETICULUM-GOLGI INTERMEDIATE COMPARTMENT PROTEIN"/>
    <property type="match status" value="1"/>
</dbReference>